<evidence type="ECO:0000313" key="2">
    <source>
        <dbReference type="EMBL" id="GJJ79054.1"/>
    </source>
</evidence>
<dbReference type="Gene3D" id="3.80.10.10">
    <property type="entry name" value="Ribonuclease Inhibitor"/>
    <property type="match status" value="1"/>
</dbReference>
<evidence type="ECO:0000313" key="3">
    <source>
        <dbReference type="Proteomes" id="UP000827284"/>
    </source>
</evidence>
<organism evidence="2 3">
    <name type="scientific">Entomortierella parvispora</name>
    <dbReference type="NCBI Taxonomy" id="205924"/>
    <lineage>
        <taxon>Eukaryota</taxon>
        <taxon>Fungi</taxon>
        <taxon>Fungi incertae sedis</taxon>
        <taxon>Mucoromycota</taxon>
        <taxon>Mortierellomycotina</taxon>
        <taxon>Mortierellomycetes</taxon>
        <taxon>Mortierellales</taxon>
        <taxon>Mortierellaceae</taxon>
        <taxon>Entomortierella</taxon>
    </lineage>
</organism>
<evidence type="ECO:0000256" key="1">
    <source>
        <dbReference type="SAM" id="MobiDB-lite"/>
    </source>
</evidence>
<comment type="caution">
    <text evidence="2">The sequence shown here is derived from an EMBL/GenBank/DDBJ whole genome shotgun (WGS) entry which is preliminary data.</text>
</comment>
<gene>
    <name evidence="2" type="ORF">EMPS_11413</name>
</gene>
<proteinExistence type="predicted"/>
<dbReference type="Proteomes" id="UP000827284">
    <property type="component" value="Unassembled WGS sequence"/>
</dbReference>
<feature type="region of interest" description="Disordered" evidence="1">
    <location>
        <begin position="149"/>
        <end position="169"/>
    </location>
</feature>
<sequence length="569" mass="65437">MAAAPPPWKLPCSDSPTAAITRVFIPDIIDRVIPYLPRNDHCRCCLVSQSRYNLFIGVVWSSNGPYISYRFPQHVQDPVQSKHLFRRVGPHVRYLEIDYNYRNLEILDTFLNIVRDTFWTLKHLKVRYPCLTHQKFERLILGIGAVKDDDDGRASREENEPQGSTGAVARNTLTKKTITRILRSPTNAFLSNSLRHLELIVHPGACESILHWIGLSPRKHRRLQNLEEFRLYPHYHSRKHHHVDNFEVPIHLSLLLLFLRSWNGRKGGAVLKRVAIDFGDVFDDLEEEPTEKDNEEEPFIYVPRFRLRPSDLPPKRGAAQEPRRQSKRQKSDMVHGEIARHCSGILTLSLGQIRSKSALSKLLQRLPCLVALSIHCLDDPTFLKSIRTYAPELTTLQCKTRCSNFREQDWIDYFDLQKQKPRRSEAALGHPYCESCQISSHLNNRLQGLEFGPCVQTSVTDRVLLQIAFPKQASRFHTLDLTGSPGVSCTGVLAMLQNCPGLQTLGVRCGRLDGSMFQENQGPWICYKSLRELELSFIHFNEQGHASLNNESNTKAFRRHLYQLEKLED</sequence>
<feature type="region of interest" description="Disordered" evidence="1">
    <location>
        <begin position="308"/>
        <end position="336"/>
    </location>
</feature>
<feature type="compositionally biased region" description="Basic and acidic residues" evidence="1">
    <location>
        <begin position="149"/>
        <end position="159"/>
    </location>
</feature>
<feature type="compositionally biased region" description="Basic and acidic residues" evidence="1">
    <location>
        <begin position="321"/>
        <end position="336"/>
    </location>
</feature>
<reference evidence="2" key="2">
    <citation type="journal article" date="2022" name="Microbiol. Resour. Announc.">
        <title>Whole-Genome Sequence of Entomortierella parvispora E1425, a Mucoromycotan Fungus Associated with Burkholderiaceae-Related Endosymbiotic Bacteria.</title>
        <authorList>
            <person name="Herlambang A."/>
            <person name="Guo Y."/>
            <person name="Takashima Y."/>
            <person name="Narisawa K."/>
            <person name="Ohta H."/>
            <person name="Nishizawa T."/>
        </authorList>
    </citation>
    <scope>NUCLEOTIDE SEQUENCE</scope>
    <source>
        <strain evidence="2">E1425</strain>
    </source>
</reference>
<protein>
    <recommendedName>
        <fullName evidence="4">F-box domain-containing protein</fullName>
    </recommendedName>
</protein>
<dbReference type="SUPFAM" id="SSF52047">
    <property type="entry name" value="RNI-like"/>
    <property type="match status" value="1"/>
</dbReference>
<reference evidence="2" key="1">
    <citation type="submission" date="2021-11" db="EMBL/GenBank/DDBJ databases">
        <authorList>
            <person name="Herlambang A."/>
            <person name="Guo Y."/>
            <person name="Takashima Y."/>
            <person name="Nishizawa T."/>
        </authorList>
    </citation>
    <scope>NUCLEOTIDE SEQUENCE</scope>
    <source>
        <strain evidence="2">E1425</strain>
    </source>
</reference>
<dbReference type="OrthoDB" id="2397020at2759"/>
<evidence type="ECO:0008006" key="4">
    <source>
        <dbReference type="Google" id="ProtNLM"/>
    </source>
</evidence>
<dbReference type="AlphaFoldDB" id="A0A9P3HLP2"/>
<dbReference type="EMBL" id="BQFW01000015">
    <property type="protein sequence ID" value="GJJ79054.1"/>
    <property type="molecule type" value="Genomic_DNA"/>
</dbReference>
<accession>A0A9P3HLP2</accession>
<dbReference type="InterPro" id="IPR032675">
    <property type="entry name" value="LRR_dom_sf"/>
</dbReference>
<keyword evidence="3" id="KW-1185">Reference proteome</keyword>
<name>A0A9P3HLP2_9FUNG</name>